<reference evidence="1" key="1">
    <citation type="submission" date="2014-09" db="EMBL/GenBank/DDBJ databases">
        <authorList>
            <person name="Magalhaes I.L.F."/>
            <person name="Oliveira U."/>
            <person name="Santos F.R."/>
            <person name="Vidigal T.H.D.A."/>
            <person name="Brescovit A.D."/>
            <person name="Santos A.J."/>
        </authorList>
    </citation>
    <scope>NUCLEOTIDE SEQUENCE</scope>
    <source>
        <tissue evidence="1">Shoot tissue taken approximately 20 cm above the soil surface</tissue>
    </source>
</reference>
<dbReference type="EMBL" id="GBRH01166567">
    <property type="protein sequence ID" value="JAE31329.1"/>
    <property type="molecule type" value="Transcribed_RNA"/>
</dbReference>
<evidence type="ECO:0000313" key="1">
    <source>
        <dbReference type="EMBL" id="JAE31329.1"/>
    </source>
</evidence>
<protein>
    <submittedName>
        <fullName evidence="1">Uncharacterized protein</fullName>
    </submittedName>
</protein>
<reference evidence="1" key="2">
    <citation type="journal article" date="2015" name="Data Brief">
        <title>Shoot transcriptome of the giant reed, Arundo donax.</title>
        <authorList>
            <person name="Barrero R.A."/>
            <person name="Guerrero F.D."/>
            <person name="Moolhuijzen P."/>
            <person name="Goolsby J.A."/>
            <person name="Tidwell J."/>
            <person name="Bellgard S.E."/>
            <person name="Bellgard M.I."/>
        </authorList>
    </citation>
    <scope>NUCLEOTIDE SEQUENCE</scope>
    <source>
        <tissue evidence="1">Shoot tissue taken approximately 20 cm above the soil surface</tissue>
    </source>
</reference>
<proteinExistence type="predicted"/>
<organism evidence="1">
    <name type="scientific">Arundo donax</name>
    <name type="common">Giant reed</name>
    <name type="synonym">Donax arundinaceus</name>
    <dbReference type="NCBI Taxonomy" id="35708"/>
    <lineage>
        <taxon>Eukaryota</taxon>
        <taxon>Viridiplantae</taxon>
        <taxon>Streptophyta</taxon>
        <taxon>Embryophyta</taxon>
        <taxon>Tracheophyta</taxon>
        <taxon>Spermatophyta</taxon>
        <taxon>Magnoliopsida</taxon>
        <taxon>Liliopsida</taxon>
        <taxon>Poales</taxon>
        <taxon>Poaceae</taxon>
        <taxon>PACMAD clade</taxon>
        <taxon>Arundinoideae</taxon>
        <taxon>Arundineae</taxon>
        <taxon>Arundo</taxon>
    </lineage>
</organism>
<name>A0A0A9H6A5_ARUDO</name>
<accession>A0A0A9H6A5</accession>
<sequence>MARSFQQYSQRSSRAIVIKVSYQSNGSYKNESCTKFPNSWGMPPVKLQPDKILKIIVN</sequence>
<dbReference type="AlphaFoldDB" id="A0A0A9H6A5"/>